<organism evidence="2 3">
    <name type="scientific">Daphnia magna</name>
    <dbReference type="NCBI Taxonomy" id="35525"/>
    <lineage>
        <taxon>Eukaryota</taxon>
        <taxon>Metazoa</taxon>
        <taxon>Ecdysozoa</taxon>
        <taxon>Arthropoda</taxon>
        <taxon>Crustacea</taxon>
        <taxon>Branchiopoda</taxon>
        <taxon>Diplostraca</taxon>
        <taxon>Cladocera</taxon>
        <taxon>Anomopoda</taxon>
        <taxon>Daphniidae</taxon>
        <taxon>Daphnia</taxon>
    </lineage>
</organism>
<comment type="caution">
    <text evidence="2">The sequence shown here is derived from an EMBL/GenBank/DDBJ whole genome shotgun (WGS) entry which is preliminary data.</text>
</comment>
<proteinExistence type="predicted"/>
<gene>
    <name evidence="2" type="ORF">OUZ56_017763</name>
</gene>
<protein>
    <submittedName>
        <fullName evidence="2">Uncharacterized protein</fullName>
    </submittedName>
</protein>
<dbReference type="Proteomes" id="UP001234178">
    <property type="component" value="Unassembled WGS sequence"/>
</dbReference>
<name>A0ABR0ATQ0_9CRUS</name>
<evidence type="ECO:0000313" key="2">
    <source>
        <dbReference type="EMBL" id="KAK4028494.1"/>
    </source>
</evidence>
<evidence type="ECO:0000256" key="1">
    <source>
        <dbReference type="SAM" id="MobiDB-lite"/>
    </source>
</evidence>
<keyword evidence="3" id="KW-1185">Reference proteome</keyword>
<evidence type="ECO:0000313" key="3">
    <source>
        <dbReference type="Proteomes" id="UP001234178"/>
    </source>
</evidence>
<dbReference type="EMBL" id="JAOYFB010000038">
    <property type="protein sequence ID" value="KAK4028494.1"/>
    <property type="molecule type" value="Genomic_DNA"/>
</dbReference>
<feature type="region of interest" description="Disordered" evidence="1">
    <location>
        <begin position="94"/>
        <end position="136"/>
    </location>
</feature>
<accession>A0ABR0ATQ0</accession>
<reference evidence="2 3" key="1">
    <citation type="journal article" date="2023" name="Nucleic Acids Res.">
        <title>The hologenome of Daphnia magna reveals possible DNA methylation and microbiome-mediated evolution of the host genome.</title>
        <authorList>
            <person name="Chaturvedi A."/>
            <person name="Li X."/>
            <person name="Dhandapani V."/>
            <person name="Marshall H."/>
            <person name="Kissane S."/>
            <person name="Cuenca-Cambronero M."/>
            <person name="Asole G."/>
            <person name="Calvet F."/>
            <person name="Ruiz-Romero M."/>
            <person name="Marangio P."/>
            <person name="Guigo R."/>
            <person name="Rago D."/>
            <person name="Mirbahai L."/>
            <person name="Eastwood N."/>
            <person name="Colbourne J.K."/>
            <person name="Zhou J."/>
            <person name="Mallon E."/>
            <person name="Orsini L."/>
        </authorList>
    </citation>
    <scope>NUCLEOTIDE SEQUENCE [LARGE SCALE GENOMIC DNA]</scope>
    <source>
        <strain evidence="2">LRV0_1</strain>
    </source>
</reference>
<sequence>MDVACRGLARWGPWRRARPAKTWRSKLSGGFHPRHVDEVLGLVFDPGVLFRLLSGVPGRHHVPGVVVRISPLGSLPIPVELVGDPLLRGESQTCKEEYGEEDDGKSLDGVPKAGLGVVSVEQDGHAGTADLERRRK</sequence>